<dbReference type="Gene3D" id="3.30.2080.10">
    <property type="entry name" value="GH92 mannosidase domain"/>
    <property type="match status" value="1"/>
</dbReference>
<organism evidence="2">
    <name type="scientific">human gut metagenome</name>
    <dbReference type="NCBI Taxonomy" id="408170"/>
    <lineage>
        <taxon>unclassified sequences</taxon>
        <taxon>metagenomes</taxon>
        <taxon>organismal metagenomes</taxon>
    </lineage>
</organism>
<name>K1TMX0_9ZZZZ</name>
<gene>
    <name evidence="2" type="ORF">OBE_05357</name>
</gene>
<dbReference type="EMBL" id="AJWZ01003654">
    <property type="protein sequence ID" value="EKC67625.1"/>
    <property type="molecule type" value="Genomic_DNA"/>
</dbReference>
<keyword evidence="2" id="KW-0378">Hydrolase</keyword>
<proteinExistence type="predicted"/>
<feature type="domain" description="Glycosyl hydrolase family 92" evidence="1">
    <location>
        <begin position="1"/>
        <end position="74"/>
    </location>
</feature>
<protein>
    <submittedName>
        <fullName evidence="2">Protein containing Glycosyl hydrolase 92 domain protein</fullName>
    </submittedName>
</protein>
<feature type="non-terminal residue" evidence="2">
    <location>
        <position position="1"/>
    </location>
</feature>
<sequence length="76" mass="8567">GFYPLTPASGEYALGIPAFEGFELALSNGNRLKIVARDRKKHQTMEVVRFNGKRLDRPFIPVREIMQGGVLEFSTK</sequence>
<accession>K1TMX0</accession>
<comment type="caution">
    <text evidence="2">The sequence shown here is derived from an EMBL/GenBank/DDBJ whole genome shotgun (WGS) entry which is preliminary data.</text>
</comment>
<dbReference type="InterPro" id="IPR012939">
    <property type="entry name" value="Glyco_hydro_92"/>
</dbReference>
<reference evidence="2" key="1">
    <citation type="journal article" date="2013" name="Environ. Microbiol.">
        <title>Microbiota from the distal guts of lean and obese adolescents exhibit partial functional redundancy besides clear differences in community structure.</title>
        <authorList>
            <person name="Ferrer M."/>
            <person name="Ruiz A."/>
            <person name="Lanza F."/>
            <person name="Haange S.B."/>
            <person name="Oberbach A."/>
            <person name="Till H."/>
            <person name="Bargiela R."/>
            <person name="Campoy C."/>
            <person name="Segura M.T."/>
            <person name="Richter M."/>
            <person name="von Bergen M."/>
            <person name="Seifert J."/>
            <person name="Suarez A."/>
        </authorList>
    </citation>
    <scope>NUCLEOTIDE SEQUENCE</scope>
</reference>
<evidence type="ECO:0000259" key="1">
    <source>
        <dbReference type="Pfam" id="PF07971"/>
    </source>
</evidence>
<dbReference type="GO" id="GO:0016787">
    <property type="term" value="F:hydrolase activity"/>
    <property type="evidence" value="ECO:0007669"/>
    <property type="project" value="UniProtKB-KW"/>
</dbReference>
<dbReference type="Pfam" id="PF07971">
    <property type="entry name" value="Glyco_hydro_92"/>
    <property type="match status" value="1"/>
</dbReference>
<evidence type="ECO:0000313" key="2">
    <source>
        <dbReference type="EMBL" id="EKC67625.1"/>
    </source>
</evidence>
<dbReference type="AlphaFoldDB" id="K1TMX0"/>